<name>A8XAD5_CAEBR</name>
<dbReference type="EMBL" id="HE601459">
    <property type="protein sequence ID" value="CAP29603.2"/>
    <property type="molecule type" value="Genomic_DNA"/>
</dbReference>
<proteinExistence type="predicted"/>
<dbReference type="InterPro" id="IPR016130">
    <property type="entry name" value="Tyr_Pase_AS"/>
</dbReference>
<feature type="region of interest" description="Disordered" evidence="3">
    <location>
        <begin position="234"/>
        <end position="261"/>
    </location>
</feature>
<dbReference type="CDD" id="cd17665">
    <property type="entry name" value="DSP_DUSP11"/>
    <property type="match status" value="1"/>
</dbReference>
<dbReference type="InterPro" id="IPR015943">
    <property type="entry name" value="WD40/YVTN_repeat-like_dom_sf"/>
</dbReference>
<dbReference type="STRING" id="6238.A8XAD5"/>
<feature type="region of interest" description="Disordered" evidence="3">
    <location>
        <begin position="1402"/>
        <end position="1439"/>
    </location>
</feature>
<evidence type="ECO:0000256" key="1">
    <source>
        <dbReference type="ARBA" id="ARBA00022801"/>
    </source>
</evidence>
<evidence type="ECO:0000259" key="4">
    <source>
        <dbReference type="PROSITE" id="PS50054"/>
    </source>
</evidence>
<dbReference type="Pfam" id="PF12894">
    <property type="entry name" value="ANAPC4_WD40"/>
    <property type="match status" value="1"/>
</dbReference>
<dbReference type="SMART" id="SM00195">
    <property type="entry name" value="DSPc"/>
    <property type="match status" value="1"/>
</dbReference>
<evidence type="ECO:0000313" key="7">
    <source>
        <dbReference type="Proteomes" id="UP000008549"/>
    </source>
</evidence>
<dbReference type="InterPro" id="IPR036322">
    <property type="entry name" value="WD40_repeat_dom_sf"/>
</dbReference>
<dbReference type="InterPro" id="IPR000340">
    <property type="entry name" value="Dual-sp_phosphatase_cat-dom"/>
</dbReference>
<dbReference type="InterPro" id="IPR051029">
    <property type="entry name" value="mRNA_Capping_Enz/RNA_Phosphat"/>
</dbReference>
<dbReference type="Proteomes" id="UP000008549">
    <property type="component" value="Unassembled WGS sequence"/>
</dbReference>
<dbReference type="Pfam" id="PF00782">
    <property type="entry name" value="DSPc"/>
    <property type="match status" value="1"/>
</dbReference>
<feature type="compositionally biased region" description="Basic residues" evidence="3">
    <location>
        <begin position="199"/>
        <end position="209"/>
    </location>
</feature>
<keyword evidence="7" id="KW-1185">Reference proteome</keyword>
<dbReference type="SUPFAM" id="SSF50978">
    <property type="entry name" value="WD40 repeat-like"/>
    <property type="match status" value="1"/>
</dbReference>
<dbReference type="PANTHER" id="PTHR10367">
    <property type="entry name" value="MRNA-CAPPING ENZYME"/>
    <property type="match status" value="1"/>
</dbReference>
<dbReference type="InterPro" id="IPR000387">
    <property type="entry name" value="Tyr_Pase_dom"/>
</dbReference>
<feature type="region of interest" description="Disordered" evidence="3">
    <location>
        <begin position="184"/>
        <end position="217"/>
    </location>
</feature>
<sequence>MVRVCRVVPKDWHKFQPLGDVIPRTRFIVFKTPINSSLSNKLRKDQRFTTNDLFRKLAERGQHLGMVVDLTDTERFYDKEDITGLCIQYEKVNCPGRGFIERDDCVESFNQAIQDYTDKCEDQDALIGVHCTNGINRCGYLICRFLIERLGWSSHEAIDAFEQARGYSIQKGAYVMALHKAAKESRTKRVDSDSDSSERRKKKKNKRKHHGDEGAINEANMIHAILGELGQQAAGVSGSGYHSSPNGINPPDPSAQHHQTHWGYAAKKTKYSQLNQPLANSTPPDASGNTPLEEEELEEEEYEEVEEEVGPDASKGQSVSSKRRARRNRMQNYMKVMARGRFHEIQAMREEVALTHGSARDIIYSIFMNFVITLSGFLFLTSRCLNIDICSRPSMDFSIIKAEVINSRRTFRAPFKITSMCFSPHNDLIAMGSKSGDIMLKRTTWKMIWKTNVSMIPAVGTECKSDSTVSALHFSPDGRFIAAATDTGIIHILDVEAGKVRYSVKASSDGITKLQWERVRDDESNSKKIGKGLKPPGKNLEVVEGALELGTSIPEISREEIGFVYERLDEDGSAFKHDETQKENLERTIIPEDVYIESFQGTILLAPIDSFIPKIVVLIAGVFPFMEIDVESVVREFNQDVIMGYESVHYSSAFEGVSFIATTMGPHLDCKHKEQAPPVVDSTQPGPIVQTLVFTVKLDLEPSIWEVALRYLRLHFAYNLYSISLDTTKQNWGTQVAALHSLFDTKTKAVKIGEVLVEMLLSGSTDQAGEAFLERGLGTDGLESIRTFTSKHLPEVCRLARGQLASAARNLCFQRCEFATAMKRYQAHIKIKEDEDFLYQELSSKYQPQSNAWLNSLDDITVQLTTKTRMLGLNCLTMMQELTHLAKWISLTKPFAKTMKVNALMKIKRMEIKSILEYIVKNFFPDKKVAEEIEKKLFKLADTVKEQREKDKKEGFDEIAFLDKCEANAKVHRKKIVDKFKVKFKFDALTDENDDVAMKIDREPGTSAAAENVNPPIAMNTSKFETSEEIPPTIDLDRVGSFFEDELSEKALAVLPKCDVVFDKHLRNKGAKMNDPEIRKIGIKKLLTDLADLLCTPQKVNCDAAGVIKKPEVLFVHELCSGQGHRGYVDIKISDVTPPYFKEHAFNNLVGMKRAIQITAIEKDGLSSIVITPNCDVTEEMVATTTEHKTAMSRSYKFDAVGVHVSQTSENTPPPAQGEAMETDQNELRIDVNVDTIQAEYDTLSEYCQIHPLRHGELALMVIIPLTLCLLSNYFQGKFKANQEGTGLLTRLMRSISSYPHANASQKDVFAVNYQTDGKKEVSIDTLIIHPTTQLTALIHDEGTKITLGDLKPEVPIIVDPDTEKKYEKKTFREYQRRREHYREHNNGSVNVNDVQYDVLVQEAMDSGRELADPIDADDDDEDDEDDDDDELEEGETDH</sequence>
<dbReference type="InterPro" id="IPR029021">
    <property type="entry name" value="Prot-tyrosine_phosphatase-like"/>
</dbReference>
<dbReference type="PANTHER" id="PTHR10367:SF27">
    <property type="entry name" value="TYROSINE-PROTEIN PHOSPHATASE F54C8.4-RELATED"/>
    <property type="match status" value="1"/>
</dbReference>
<reference evidence="6 7" key="1">
    <citation type="journal article" date="2003" name="PLoS Biol.">
        <title>The genome sequence of Caenorhabditis briggsae: a platform for comparative genomics.</title>
        <authorList>
            <person name="Stein L.D."/>
            <person name="Bao Z."/>
            <person name="Blasiar D."/>
            <person name="Blumenthal T."/>
            <person name="Brent M.R."/>
            <person name="Chen N."/>
            <person name="Chinwalla A."/>
            <person name="Clarke L."/>
            <person name="Clee C."/>
            <person name="Coghlan A."/>
            <person name="Coulson A."/>
            <person name="D'Eustachio P."/>
            <person name="Fitch D.H."/>
            <person name="Fulton L.A."/>
            <person name="Fulton R.E."/>
            <person name="Griffiths-Jones S."/>
            <person name="Harris T.W."/>
            <person name="Hillier L.W."/>
            <person name="Kamath R."/>
            <person name="Kuwabara P.E."/>
            <person name="Mardis E.R."/>
            <person name="Marra M.A."/>
            <person name="Miner T.L."/>
            <person name="Minx P."/>
            <person name="Mullikin J.C."/>
            <person name="Plumb R.W."/>
            <person name="Rogers J."/>
            <person name="Schein J.E."/>
            <person name="Sohrmann M."/>
            <person name="Spieth J."/>
            <person name="Stajich J.E."/>
            <person name="Wei C."/>
            <person name="Willey D."/>
            <person name="Wilson R.K."/>
            <person name="Durbin R."/>
            <person name="Waterston R.H."/>
        </authorList>
    </citation>
    <scope>NUCLEOTIDE SEQUENCE [LARGE SCALE GENOMIC DNA]</scope>
    <source>
        <strain evidence="6 7">AF16</strain>
    </source>
</reference>
<protein>
    <submittedName>
        <fullName evidence="6">Protein CBR-EMB-30</fullName>
    </submittedName>
</protein>
<dbReference type="PROSITE" id="PS50056">
    <property type="entry name" value="TYR_PHOSPHATASE_2"/>
    <property type="match status" value="1"/>
</dbReference>
<evidence type="ECO:0000256" key="2">
    <source>
        <dbReference type="ARBA" id="ARBA00022912"/>
    </source>
</evidence>
<dbReference type="InParanoid" id="A8XAD5"/>
<reference evidence="6 7" key="2">
    <citation type="journal article" date="2011" name="PLoS Genet.">
        <title>Caenorhabditis briggsae recombinant inbred line genotypes reveal inter-strain incompatibility and the evolution of recombination.</title>
        <authorList>
            <person name="Ross J.A."/>
            <person name="Koboldt D.C."/>
            <person name="Staisch J.E."/>
            <person name="Chamberlin H.M."/>
            <person name="Gupta B.P."/>
            <person name="Miller R.D."/>
            <person name="Baird S.E."/>
            <person name="Haag E.S."/>
        </authorList>
    </citation>
    <scope>NUCLEOTIDE SEQUENCE [LARGE SCALE GENOMIC DNA]</scope>
    <source>
        <strain evidence="6 7">AF16</strain>
    </source>
</reference>
<feature type="compositionally biased region" description="Acidic residues" evidence="3">
    <location>
        <begin position="292"/>
        <end position="310"/>
    </location>
</feature>
<evidence type="ECO:0000256" key="3">
    <source>
        <dbReference type="SAM" id="MobiDB-lite"/>
    </source>
</evidence>
<evidence type="ECO:0000259" key="5">
    <source>
        <dbReference type="PROSITE" id="PS50056"/>
    </source>
</evidence>
<dbReference type="Gene3D" id="2.130.10.10">
    <property type="entry name" value="YVTN repeat-like/Quinoprotein amine dehydrogenase"/>
    <property type="match status" value="1"/>
</dbReference>
<dbReference type="SUPFAM" id="SSF52799">
    <property type="entry name" value="(Phosphotyrosine protein) phosphatases II"/>
    <property type="match status" value="1"/>
</dbReference>
<dbReference type="HOGENOM" id="CLU_004796_0_0_1"/>
<dbReference type="GO" id="GO:0004651">
    <property type="term" value="F:polynucleotide 5'-phosphatase activity"/>
    <property type="evidence" value="ECO:0000318"/>
    <property type="project" value="GO_Central"/>
</dbReference>
<dbReference type="eggNOG" id="KOG2386">
    <property type="taxonomic scope" value="Eukaryota"/>
</dbReference>
<evidence type="ECO:0000313" key="8">
    <source>
        <dbReference type="WormBase" id="CBG10093"/>
    </source>
</evidence>
<dbReference type="InterPro" id="IPR024977">
    <property type="entry name" value="Apc4-like_WD40_dom"/>
</dbReference>
<dbReference type="FunCoup" id="A8XAD5">
    <property type="interactions" value="14"/>
</dbReference>
<gene>
    <name evidence="8" type="primary">emb-30</name>
    <name evidence="6" type="synonym">Cbr-emb-30</name>
    <name evidence="8" type="ORF">CBG10093</name>
    <name evidence="6" type="ORF">CBG_10093</name>
</gene>
<accession>A8XAD5</accession>
<feature type="compositionally biased region" description="Acidic residues" evidence="3">
    <location>
        <begin position="1413"/>
        <end position="1439"/>
    </location>
</feature>
<dbReference type="GO" id="GO:0004721">
    <property type="term" value="F:phosphoprotein phosphatase activity"/>
    <property type="evidence" value="ECO:0007669"/>
    <property type="project" value="UniProtKB-KW"/>
</dbReference>
<feature type="compositionally biased region" description="Polar residues" evidence="3">
    <location>
        <begin position="275"/>
        <end position="290"/>
    </location>
</feature>
<dbReference type="PROSITE" id="PS00383">
    <property type="entry name" value="TYR_PHOSPHATASE_1"/>
    <property type="match status" value="1"/>
</dbReference>
<dbReference type="FunFam" id="3.90.190.10:FF:000256">
    <property type="entry name" value="mRNA capping enzyme, C-terminal domain containing protein"/>
    <property type="match status" value="1"/>
</dbReference>
<evidence type="ECO:0000313" key="6">
    <source>
        <dbReference type="EMBL" id="CAP29603.2"/>
    </source>
</evidence>
<dbReference type="InterPro" id="IPR020422">
    <property type="entry name" value="TYR_PHOSPHATASE_DUAL_dom"/>
</dbReference>
<dbReference type="Gene3D" id="3.90.190.10">
    <property type="entry name" value="Protein tyrosine phosphatase superfamily"/>
    <property type="match status" value="1"/>
</dbReference>
<feature type="region of interest" description="Disordered" evidence="3">
    <location>
        <begin position="275"/>
        <end position="328"/>
    </location>
</feature>
<dbReference type="WormBase" id="CBG10093">
    <property type="protein sequence ID" value="CBP40427"/>
    <property type="gene ID" value="WBGene00031572"/>
    <property type="gene designation" value="Cbr-emb-30"/>
</dbReference>
<dbReference type="FunFam" id="2.130.10.10:FF:003577">
    <property type="entry name" value="Abnormal embryogenesis protein 30"/>
    <property type="match status" value="1"/>
</dbReference>
<organism evidence="6 7">
    <name type="scientific">Caenorhabditis briggsae</name>
    <dbReference type="NCBI Taxonomy" id="6238"/>
    <lineage>
        <taxon>Eukaryota</taxon>
        <taxon>Metazoa</taxon>
        <taxon>Ecdysozoa</taxon>
        <taxon>Nematoda</taxon>
        <taxon>Chromadorea</taxon>
        <taxon>Rhabditida</taxon>
        <taxon>Rhabditina</taxon>
        <taxon>Rhabditomorpha</taxon>
        <taxon>Rhabditoidea</taxon>
        <taxon>Rhabditidae</taxon>
        <taxon>Peloderinae</taxon>
        <taxon>Caenorhabditis</taxon>
    </lineage>
</organism>
<feature type="compositionally biased region" description="Basic and acidic residues" evidence="3">
    <location>
        <begin position="184"/>
        <end position="198"/>
    </location>
</feature>
<feature type="domain" description="Tyrosine specific protein phosphatases" evidence="5">
    <location>
        <begin position="107"/>
        <end position="176"/>
    </location>
</feature>
<dbReference type="PROSITE" id="PS50054">
    <property type="entry name" value="TYR_PHOSPHATASE_DUAL"/>
    <property type="match status" value="1"/>
</dbReference>
<feature type="domain" description="Tyrosine-protein phosphatase" evidence="4">
    <location>
        <begin position="16"/>
        <end position="191"/>
    </location>
</feature>
<keyword evidence="2" id="KW-0904">Protein phosphatase</keyword>
<keyword evidence="1" id="KW-0378">Hydrolase</keyword>